<reference evidence="2" key="1">
    <citation type="journal article" date="2011" name="Nat. Commun.">
        <title>Effector diversification within compartments of the Leptosphaeria maculans genome affected by Repeat-Induced Point mutations.</title>
        <authorList>
            <person name="Rouxel T."/>
            <person name="Grandaubert J."/>
            <person name="Hane J.K."/>
            <person name="Hoede C."/>
            <person name="van de Wouw A.P."/>
            <person name="Couloux A."/>
            <person name="Dominguez V."/>
            <person name="Anthouard V."/>
            <person name="Bally P."/>
            <person name="Bourras S."/>
            <person name="Cozijnsen A.J."/>
            <person name="Ciuffetti L.M."/>
            <person name="Degrave A."/>
            <person name="Dilmaghani A."/>
            <person name="Duret L."/>
            <person name="Fudal I."/>
            <person name="Goodwin S.B."/>
            <person name="Gout L."/>
            <person name="Glaser N."/>
            <person name="Linglin J."/>
            <person name="Kema G.H.J."/>
            <person name="Lapalu N."/>
            <person name="Lawrence C.B."/>
            <person name="May K."/>
            <person name="Meyer M."/>
            <person name="Ollivier B."/>
            <person name="Poulain J."/>
            <person name="Schoch C.L."/>
            <person name="Simon A."/>
            <person name="Spatafora J.W."/>
            <person name="Stachowiak A."/>
            <person name="Turgeon B.G."/>
            <person name="Tyler B.M."/>
            <person name="Vincent D."/>
            <person name="Weissenbach J."/>
            <person name="Amselem J."/>
            <person name="Quesneville H."/>
            <person name="Oliver R.P."/>
            <person name="Wincker P."/>
            <person name="Balesdent M.-H."/>
            <person name="Howlett B.J."/>
        </authorList>
    </citation>
    <scope>NUCLEOTIDE SEQUENCE [LARGE SCALE GENOMIC DNA]</scope>
    <source>
        <strain evidence="2">JN3 / isolate v23.1.3 / race Av1-4-5-6-7-8</strain>
    </source>
</reference>
<accession>E5R5C6</accession>
<proteinExistence type="predicted"/>
<organism evidence="2">
    <name type="scientific">Leptosphaeria maculans (strain JN3 / isolate v23.1.3 / race Av1-4-5-6-7-8)</name>
    <name type="common">Blackleg fungus</name>
    <name type="synonym">Phoma lingam</name>
    <dbReference type="NCBI Taxonomy" id="985895"/>
    <lineage>
        <taxon>Eukaryota</taxon>
        <taxon>Fungi</taxon>
        <taxon>Dikarya</taxon>
        <taxon>Ascomycota</taxon>
        <taxon>Pezizomycotina</taxon>
        <taxon>Dothideomycetes</taxon>
        <taxon>Pleosporomycetidae</taxon>
        <taxon>Pleosporales</taxon>
        <taxon>Pleosporineae</taxon>
        <taxon>Leptosphaeriaceae</taxon>
        <taxon>Plenodomus</taxon>
        <taxon>Plenodomus lingam/Leptosphaeria maculans species complex</taxon>
    </lineage>
</organism>
<dbReference type="HOGENOM" id="CLU_2961218_0_0_1"/>
<evidence type="ECO:0000313" key="2">
    <source>
        <dbReference type="Proteomes" id="UP000002668"/>
    </source>
</evidence>
<evidence type="ECO:0000313" key="1">
    <source>
        <dbReference type="EMBL" id="CBX92096.1"/>
    </source>
</evidence>
<dbReference type="VEuPathDB" id="FungiDB:LEMA_P048020.1"/>
<protein>
    <submittedName>
        <fullName evidence="1">Predicted protein</fullName>
    </submittedName>
</protein>
<keyword evidence="2" id="KW-1185">Reference proteome</keyword>
<dbReference type="Proteomes" id="UP000002668">
    <property type="component" value="Genome"/>
</dbReference>
<gene>
    <name evidence="1" type="ORF">LEMA_P048020.1</name>
</gene>
<sequence length="59" mass="6830">MRCSRPLEVVGDRVLFAWSHPTCTDPYRQENMVSHVVSDITMRRKCEGIIMCISTSDRD</sequence>
<dbReference type="InParanoid" id="E5R5C6"/>
<dbReference type="EMBL" id="FP929083">
    <property type="protein sequence ID" value="CBX92096.1"/>
    <property type="molecule type" value="Genomic_DNA"/>
</dbReference>
<name>E5R5C6_LEPMJ</name>
<dbReference type="AlphaFoldDB" id="E5R5C6"/>